<evidence type="ECO:0000313" key="3">
    <source>
        <dbReference type="EMBL" id="RIJ47913.1"/>
    </source>
</evidence>
<keyword evidence="1" id="KW-0472">Membrane</keyword>
<feature type="transmembrane region" description="Helical" evidence="1">
    <location>
        <begin position="40"/>
        <end position="65"/>
    </location>
</feature>
<dbReference type="PANTHER" id="PTHR34220">
    <property type="entry name" value="SENSOR HISTIDINE KINASE YPDA"/>
    <property type="match status" value="1"/>
</dbReference>
<dbReference type="RefSeq" id="WP_119438259.1">
    <property type="nucleotide sequence ID" value="NZ_QWGR01000006.1"/>
</dbReference>
<keyword evidence="3" id="KW-0418">Kinase</keyword>
<sequence length="345" mass="40894">MKSVLAHIDRKKVVLHCLFWLVWIVSFVFIQSLGLPSREYFVWFMYYVITLPVFVCHTYLIAYWLVPDYFFKGKYLLFLLIGFALLVVFSIIELVVSNNLVFKVFDSSKVFSPGYLNLKNILISGLGNHYIIFVFLAIKAGRSWYFSERQKEELLISKTETDLEIYQYQLQPKLIYSLIAEVENTVAESPEKAPDLIIKLSGFLNRFLFEGKETMIPLQQEVKLIEEFLDIHRFALNERLKINCVVTGNLKPFVVPPLMLLPFINDLLKIVYECNNFFETTVLIKAERKYLLFSFTMWSENSFRLSDNDNMEITKQRLNYWFRNKHRLIENMDDNFREISLEIYS</sequence>
<dbReference type="EMBL" id="QWGR01000006">
    <property type="protein sequence ID" value="RIJ47913.1"/>
    <property type="molecule type" value="Genomic_DNA"/>
</dbReference>
<evidence type="ECO:0000259" key="2">
    <source>
        <dbReference type="Pfam" id="PF06580"/>
    </source>
</evidence>
<gene>
    <name evidence="3" type="ORF">D1614_12360</name>
</gene>
<keyword evidence="3" id="KW-0808">Transferase</keyword>
<accession>A0A399T1U3</accession>
<dbReference type="GO" id="GO:0000155">
    <property type="term" value="F:phosphorelay sensor kinase activity"/>
    <property type="evidence" value="ECO:0007669"/>
    <property type="project" value="InterPro"/>
</dbReference>
<protein>
    <submittedName>
        <fullName evidence="3">Histidine kinase</fullName>
    </submittedName>
</protein>
<evidence type="ECO:0000313" key="4">
    <source>
        <dbReference type="Proteomes" id="UP000265926"/>
    </source>
</evidence>
<feature type="transmembrane region" description="Helical" evidence="1">
    <location>
        <begin position="77"/>
        <end position="101"/>
    </location>
</feature>
<keyword evidence="1" id="KW-0812">Transmembrane</keyword>
<dbReference type="Pfam" id="PF06580">
    <property type="entry name" value="His_kinase"/>
    <property type="match status" value="1"/>
</dbReference>
<dbReference type="PANTHER" id="PTHR34220:SF7">
    <property type="entry name" value="SENSOR HISTIDINE KINASE YPDA"/>
    <property type="match status" value="1"/>
</dbReference>
<evidence type="ECO:0000256" key="1">
    <source>
        <dbReference type="SAM" id="Phobius"/>
    </source>
</evidence>
<dbReference type="InterPro" id="IPR010559">
    <property type="entry name" value="Sig_transdc_His_kin_internal"/>
</dbReference>
<dbReference type="AlphaFoldDB" id="A0A399T1U3"/>
<feature type="transmembrane region" description="Helical" evidence="1">
    <location>
        <begin position="12"/>
        <end position="34"/>
    </location>
</feature>
<comment type="caution">
    <text evidence="3">The sequence shown here is derived from an EMBL/GenBank/DDBJ whole genome shotgun (WGS) entry which is preliminary data.</text>
</comment>
<dbReference type="GO" id="GO:0016020">
    <property type="term" value="C:membrane"/>
    <property type="evidence" value="ECO:0007669"/>
    <property type="project" value="InterPro"/>
</dbReference>
<dbReference type="OrthoDB" id="1116858at2"/>
<keyword evidence="1" id="KW-1133">Transmembrane helix</keyword>
<reference evidence="3 4" key="1">
    <citation type="submission" date="2018-08" db="EMBL/GenBank/DDBJ databases">
        <title>Pallidiluteibacterium maritimus gen. nov., sp. nov., isolated from coastal sediment.</title>
        <authorList>
            <person name="Zhou L.Y."/>
        </authorList>
    </citation>
    <scope>NUCLEOTIDE SEQUENCE [LARGE SCALE GENOMIC DNA]</scope>
    <source>
        <strain evidence="3 4">XSD2</strain>
    </source>
</reference>
<proteinExistence type="predicted"/>
<feature type="transmembrane region" description="Helical" evidence="1">
    <location>
        <begin position="121"/>
        <end position="141"/>
    </location>
</feature>
<keyword evidence="4" id="KW-1185">Reference proteome</keyword>
<feature type="domain" description="Signal transduction histidine kinase internal region" evidence="2">
    <location>
        <begin position="163"/>
        <end position="240"/>
    </location>
</feature>
<organism evidence="3 4">
    <name type="scientific">Maribellus luteus</name>
    <dbReference type="NCBI Taxonomy" id="2305463"/>
    <lineage>
        <taxon>Bacteria</taxon>
        <taxon>Pseudomonadati</taxon>
        <taxon>Bacteroidota</taxon>
        <taxon>Bacteroidia</taxon>
        <taxon>Marinilabiliales</taxon>
        <taxon>Prolixibacteraceae</taxon>
        <taxon>Maribellus</taxon>
    </lineage>
</organism>
<dbReference type="Proteomes" id="UP000265926">
    <property type="component" value="Unassembled WGS sequence"/>
</dbReference>
<name>A0A399T1U3_9BACT</name>
<dbReference type="InterPro" id="IPR050640">
    <property type="entry name" value="Bact_2-comp_sensor_kinase"/>
</dbReference>